<sequence length="237" mass="26781">MHYWNQENFEGLERLADELASLPGLQALANYARARSRGVRREAFAALEGFLRNAPAPDSLPARELSLQILTLHSQTREAHQFLAQPLLTRFLFPTLQAWIDGEPTAHAPLRWLGLLQNDGDLLRRALAVGPDDVAVRYRLIDFALGAADYAMHHLDEGFFIGEPARAREALERVAQLIAEAPDVSPFSRPTTEAVQLSAMLDDWQAYSAQPEGDFATWCAERQRPYAWARKYYYTQS</sequence>
<reference evidence="1 2" key="1">
    <citation type="submission" date="2019-05" db="EMBL/GenBank/DDBJ databases">
        <authorList>
            <person name="Moore K."/>
            <person name="O'Neill P."/>
            <person name="Farbos A."/>
            <person name="Studholme D.J."/>
        </authorList>
    </citation>
    <scope>NUCLEOTIDE SEQUENCE [LARGE SCALE GENOMIC DNA]</scope>
    <source>
        <strain evidence="1 2">DSM 9128</strain>
    </source>
</reference>
<accession>A0A5R9ADX9</accession>
<dbReference type="Proteomes" id="UP000307510">
    <property type="component" value="Unassembled WGS sequence"/>
</dbReference>
<organism evidence="1 2">
    <name type="scientific">Pseudomonas nitroreducens</name>
    <dbReference type="NCBI Taxonomy" id="46680"/>
    <lineage>
        <taxon>Bacteria</taxon>
        <taxon>Pseudomonadati</taxon>
        <taxon>Pseudomonadota</taxon>
        <taxon>Gammaproteobacteria</taxon>
        <taxon>Pseudomonadales</taxon>
        <taxon>Pseudomonadaceae</taxon>
        <taxon>Pseudomonas</taxon>
    </lineage>
</organism>
<comment type="caution">
    <text evidence="1">The sequence shown here is derived from an EMBL/GenBank/DDBJ whole genome shotgun (WGS) entry which is preliminary data.</text>
</comment>
<gene>
    <name evidence="1" type="ORF">FEA48_07450</name>
</gene>
<evidence type="ECO:0000313" key="1">
    <source>
        <dbReference type="EMBL" id="TLP76225.1"/>
    </source>
</evidence>
<evidence type="ECO:0008006" key="3">
    <source>
        <dbReference type="Google" id="ProtNLM"/>
    </source>
</evidence>
<proteinExistence type="predicted"/>
<reference evidence="2" key="2">
    <citation type="submission" date="2019-06" db="EMBL/GenBank/DDBJ databases">
        <title>AzeR, a transcriptional regulator that responds to azelaic acid in Pseudomonas nitroreducens.</title>
        <authorList>
            <person name="Bez C."/>
            <person name="Javvadi S.G."/>
            <person name="Bertani I."/>
            <person name="Devescovi G."/>
            <person name="Studholme D.J."/>
            <person name="Geller A."/>
            <person name="Levy A."/>
            <person name="Venturi V."/>
        </authorList>
    </citation>
    <scope>NUCLEOTIDE SEQUENCE [LARGE SCALE GENOMIC DNA]</scope>
    <source>
        <strain evidence="2">DSM 9128</strain>
    </source>
</reference>
<protein>
    <recommendedName>
        <fullName evidence="3">Tetratricopeptide repeat protein</fullName>
    </recommendedName>
</protein>
<dbReference type="RefSeq" id="WP_138213209.1">
    <property type="nucleotide sequence ID" value="NZ_VASG01000002.1"/>
</dbReference>
<name>A0A5R9ADX9_PSENT</name>
<dbReference type="AlphaFoldDB" id="A0A5R9ADX9"/>
<evidence type="ECO:0000313" key="2">
    <source>
        <dbReference type="Proteomes" id="UP000307510"/>
    </source>
</evidence>
<dbReference type="EMBL" id="VASG01000002">
    <property type="protein sequence ID" value="TLP76225.1"/>
    <property type="molecule type" value="Genomic_DNA"/>
</dbReference>